<proteinExistence type="predicted"/>
<gene>
    <name evidence="1" type="ORF">OCBIM_22039304mg</name>
</gene>
<sequence length="84" mass="9839">MHTNTHTCIHTHTQPPTQINKTRQNKINIVQYLNSNHDEAVRLVAEIACWLVETTEEDCHIGTDQRGKKKNPRLEMYRTFVQIV</sequence>
<dbReference type="AlphaFoldDB" id="A0A0L8G6S2"/>
<reference evidence="1" key="1">
    <citation type="submission" date="2015-07" db="EMBL/GenBank/DDBJ databases">
        <title>MeaNS - Measles Nucleotide Surveillance Program.</title>
        <authorList>
            <person name="Tran T."/>
            <person name="Druce J."/>
        </authorList>
    </citation>
    <scope>NUCLEOTIDE SEQUENCE</scope>
    <source>
        <strain evidence="1">UCB-OBI-ISO-001</strain>
        <tissue evidence="1">Gonad</tissue>
    </source>
</reference>
<dbReference type="EMBL" id="KQ423610">
    <property type="protein sequence ID" value="KOF72534.1"/>
    <property type="molecule type" value="Genomic_DNA"/>
</dbReference>
<organism evidence="1">
    <name type="scientific">Octopus bimaculoides</name>
    <name type="common">California two-spotted octopus</name>
    <dbReference type="NCBI Taxonomy" id="37653"/>
    <lineage>
        <taxon>Eukaryota</taxon>
        <taxon>Metazoa</taxon>
        <taxon>Spiralia</taxon>
        <taxon>Lophotrochozoa</taxon>
        <taxon>Mollusca</taxon>
        <taxon>Cephalopoda</taxon>
        <taxon>Coleoidea</taxon>
        <taxon>Octopodiformes</taxon>
        <taxon>Octopoda</taxon>
        <taxon>Incirrata</taxon>
        <taxon>Octopodidae</taxon>
        <taxon>Octopus</taxon>
    </lineage>
</organism>
<name>A0A0L8G6S2_OCTBM</name>
<accession>A0A0L8G6S2</accession>
<protein>
    <submittedName>
        <fullName evidence="1">Uncharacterized protein</fullName>
    </submittedName>
</protein>
<evidence type="ECO:0000313" key="1">
    <source>
        <dbReference type="EMBL" id="KOF72534.1"/>
    </source>
</evidence>